<keyword evidence="4" id="KW-0964">Secreted</keyword>
<dbReference type="OrthoDB" id="663332at2"/>
<dbReference type="EMBL" id="DF820488">
    <property type="protein sequence ID" value="GAK30852.1"/>
    <property type="molecule type" value="Genomic_DNA"/>
</dbReference>
<reference evidence="9" key="1">
    <citation type="journal article" date="2014" name="Genome Announc.">
        <title>Draft genome sequence of Weissella oryzae SG25T, isolated from fermented rice grains.</title>
        <authorList>
            <person name="Tanizawa Y."/>
            <person name="Fujisawa T."/>
            <person name="Mochizuki T."/>
            <person name="Kaminuma E."/>
            <person name="Suzuki Y."/>
            <person name="Nakamura Y."/>
            <person name="Tohno M."/>
        </authorList>
    </citation>
    <scope>NUCLEOTIDE SEQUENCE [LARGE SCALE GENOMIC DNA]</scope>
    <source>
        <strain evidence="9">DSM 25784 / JCM 18191 / LMG 30913 / SG25</strain>
    </source>
</reference>
<dbReference type="PANTHER" id="PTHR11319">
    <property type="entry name" value="G PROTEIN-COUPLED RECEPTOR-RELATED"/>
    <property type="match status" value="1"/>
</dbReference>
<dbReference type="eggNOG" id="COG2755">
    <property type="taxonomic scope" value="Bacteria"/>
</dbReference>
<dbReference type="InterPro" id="IPR013378">
    <property type="entry name" value="InlB-like_B-rpt"/>
</dbReference>
<keyword evidence="7" id="KW-0998">Cell outer membrane</keyword>
<evidence type="ECO:0000256" key="1">
    <source>
        <dbReference type="ARBA" id="ARBA00004196"/>
    </source>
</evidence>
<dbReference type="Pfam" id="PF09479">
    <property type="entry name" value="Flg_new"/>
    <property type="match status" value="1"/>
</dbReference>
<proteinExistence type="predicted"/>
<dbReference type="SUPFAM" id="SSF51126">
    <property type="entry name" value="Pectin lyase-like"/>
    <property type="match status" value="1"/>
</dbReference>
<evidence type="ECO:0000256" key="7">
    <source>
        <dbReference type="ARBA" id="ARBA00023237"/>
    </source>
</evidence>
<gene>
    <name evidence="8" type="ORF">WOSG25_051240</name>
</gene>
<dbReference type="InterPro" id="IPR011050">
    <property type="entry name" value="Pectin_lyase_fold/virulence"/>
</dbReference>
<evidence type="ECO:0000313" key="9">
    <source>
        <dbReference type="Proteomes" id="UP000030643"/>
    </source>
</evidence>
<keyword evidence="9" id="KW-1185">Reference proteome</keyword>
<name>A0A069CU02_WEIOS</name>
<evidence type="ECO:0000256" key="5">
    <source>
        <dbReference type="ARBA" id="ARBA00022729"/>
    </source>
</evidence>
<dbReference type="InterPro" id="IPR003368">
    <property type="entry name" value="POMP_repeat"/>
</dbReference>
<comment type="subcellular location">
    <subcellularLocation>
        <location evidence="1">Cell envelope</location>
    </subcellularLocation>
    <subcellularLocation>
        <location evidence="2">Cell outer membrane</location>
    </subcellularLocation>
    <subcellularLocation>
        <location evidence="3">Secreted</location>
    </subcellularLocation>
</comment>
<dbReference type="AlphaFoldDB" id="A0A069CU02"/>
<sequence length="694" mass="72832">MREIKSYRMYKNGKKWVYAMGLITFVAGNLATSGLLMMNNSVVKADESQLNARINENLLAAPGDSLSSLENGQDNVTSGSEMIEAESINNDSMAEDEVTATIDVQVSNLTALVSAIAAAPTDGTSYTIEIDGTLTGTANISVPSGTNITLTGGQIVGSGTAIGQGVVSFNLNGNANFTVNDVFIDDSVNAPQGVFTGNAGGTATLKLTGSTTLKGTWTAGGPSDDFHYAIIAMGISQVQIQDNATITNWAQAYIPSGLATAANHRLVMLGNASFQDCYYGIYSAAADAPTVYIYMYDNASFKNNTIGILSLNPINLTGGTFSGHTAAAIECLQAQGTNTGTTRIARATFSNNSAKYGSVLAYLGANTLMSIGSCTFENNQAQFPGGVFMMKQGTLEISNSQFTNNSSTQNGGALGVDIGSTKTTLNNCTFSNNTAANGGAIGFYNNQVPVDNTAANNANAYLSKVNIPAVSRVGTSFTNNSASTLMELAPADQALANSPNVAGVTATSALTSPYNNYDIQYYGDTVTAARVSFNSNGGSVVPDFNGYIGEIIKEPAVPVRAGYTFAGWFSDSDLTNAWDFVNDQIPNSLIDGTFWLYAKWIADDITPGPGDTNGSGNLVVEDNQSTEELDESKLNELIQITNVTGQSQPMTQLANNVLPKADFQDIGLLELLGLAGIVASGLFYQTIKQRKEKP</sequence>
<keyword evidence="6" id="KW-0472">Membrane</keyword>
<dbReference type="InterPro" id="IPR042229">
    <property type="entry name" value="Listeria/Bacterioides_rpt_sf"/>
</dbReference>
<evidence type="ECO:0000313" key="8">
    <source>
        <dbReference type="EMBL" id="GAK30852.1"/>
    </source>
</evidence>
<protein>
    <submittedName>
        <fullName evidence="8">Uncharacterized protein</fullName>
    </submittedName>
</protein>
<organism evidence="8 9">
    <name type="scientific">Weissella oryzae (strain DSM 25784 / JCM 18191 / LMG 30913 / SG25)</name>
    <dbReference type="NCBI Taxonomy" id="1329250"/>
    <lineage>
        <taxon>Bacteria</taxon>
        <taxon>Bacillati</taxon>
        <taxon>Bacillota</taxon>
        <taxon>Bacilli</taxon>
        <taxon>Lactobacillales</taxon>
        <taxon>Lactobacillaceae</taxon>
        <taxon>Weissella</taxon>
    </lineage>
</organism>
<dbReference type="GO" id="GO:0005576">
    <property type="term" value="C:extracellular region"/>
    <property type="evidence" value="ECO:0007669"/>
    <property type="project" value="UniProtKB-SubCell"/>
</dbReference>
<accession>A0A069CU02</accession>
<dbReference type="Pfam" id="PF02415">
    <property type="entry name" value="Chlam_PMP"/>
    <property type="match status" value="1"/>
</dbReference>
<evidence type="ECO:0000256" key="2">
    <source>
        <dbReference type="ARBA" id="ARBA00004442"/>
    </source>
</evidence>
<dbReference type="Proteomes" id="UP000030643">
    <property type="component" value="Unassembled WGS sequence"/>
</dbReference>
<dbReference type="PANTHER" id="PTHR11319:SF35">
    <property type="entry name" value="OUTER MEMBRANE PROTEIN PMPC-RELATED"/>
    <property type="match status" value="1"/>
</dbReference>
<dbReference type="Gene3D" id="2.60.40.4270">
    <property type="entry name" value="Listeria-Bacteroides repeat domain"/>
    <property type="match status" value="1"/>
</dbReference>
<keyword evidence="5" id="KW-0732">Signal</keyword>
<dbReference type="STRING" id="1329250.WOSG25_051240"/>
<dbReference type="NCBIfam" id="TIGR02543">
    <property type="entry name" value="List_Bact_rpt"/>
    <property type="match status" value="1"/>
</dbReference>
<evidence type="ECO:0000256" key="3">
    <source>
        <dbReference type="ARBA" id="ARBA00004613"/>
    </source>
</evidence>
<dbReference type="GO" id="GO:0009279">
    <property type="term" value="C:cell outer membrane"/>
    <property type="evidence" value="ECO:0007669"/>
    <property type="project" value="UniProtKB-SubCell"/>
</dbReference>
<dbReference type="RefSeq" id="WP_082816179.1">
    <property type="nucleotide sequence ID" value="NZ_DF820488.1"/>
</dbReference>
<evidence type="ECO:0000256" key="6">
    <source>
        <dbReference type="ARBA" id="ARBA00023136"/>
    </source>
</evidence>
<evidence type="ECO:0000256" key="4">
    <source>
        <dbReference type="ARBA" id="ARBA00022525"/>
    </source>
</evidence>
<dbReference type="eggNOG" id="COG4932">
    <property type="taxonomic scope" value="Bacteria"/>
</dbReference>